<proteinExistence type="predicted"/>
<evidence type="ECO:0000313" key="5">
    <source>
        <dbReference type="EMBL" id="VDM76132.1"/>
    </source>
</evidence>
<dbReference type="InterPro" id="IPR006026">
    <property type="entry name" value="Peptidase_Metallo"/>
</dbReference>
<dbReference type="SUPFAM" id="SSF55486">
    <property type="entry name" value="Metalloproteases ('zincins'), catalytic domain"/>
    <property type="match status" value="1"/>
</dbReference>
<dbReference type="SMART" id="SM00235">
    <property type="entry name" value="ZnMc"/>
    <property type="match status" value="1"/>
</dbReference>
<dbReference type="Pfam" id="PF01400">
    <property type="entry name" value="Astacin"/>
    <property type="match status" value="1"/>
</dbReference>
<dbReference type="InterPro" id="IPR001506">
    <property type="entry name" value="Peptidase_M12A"/>
</dbReference>
<dbReference type="GO" id="GO:0006508">
    <property type="term" value="P:proteolysis"/>
    <property type="evidence" value="ECO:0007669"/>
    <property type="project" value="UniProtKB-KW"/>
</dbReference>
<keyword evidence="2 3" id="KW-0862">Zinc</keyword>
<dbReference type="EMBL" id="UYYB01096399">
    <property type="protein sequence ID" value="VDM76132.1"/>
    <property type="molecule type" value="Genomic_DNA"/>
</dbReference>
<dbReference type="PROSITE" id="PS51864">
    <property type="entry name" value="ASTACIN"/>
    <property type="match status" value="1"/>
</dbReference>
<feature type="chain" id="PRO_5017846229" description="Metalloendopeptidase" evidence="3">
    <location>
        <begin position="21"/>
        <end position="265"/>
    </location>
</feature>
<dbReference type="PANTHER" id="PTHR10127:SF891">
    <property type="entry name" value="ZINC METALLOPROTEINASE NAS-29"/>
    <property type="match status" value="1"/>
</dbReference>
<keyword evidence="2 3" id="KW-0378">Hydrolase</keyword>
<comment type="cofactor">
    <cofactor evidence="2 3">
        <name>Zn(2+)</name>
        <dbReference type="ChEBI" id="CHEBI:29105"/>
    </cofactor>
    <text evidence="2 3">Binds 1 zinc ion per subunit.</text>
</comment>
<accession>A0A3P7LA07</accession>
<dbReference type="GO" id="GO:0004222">
    <property type="term" value="F:metalloendopeptidase activity"/>
    <property type="evidence" value="ECO:0007669"/>
    <property type="project" value="UniProtKB-UniRule"/>
</dbReference>
<reference evidence="5 6" key="1">
    <citation type="submission" date="2018-11" db="EMBL/GenBank/DDBJ databases">
        <authorList>
            <consortium name="Pathogen Informatics"/>
        </authorList>
    </citation>
    <scope>NUCLEOTIDE SEQUENCE [LARGE SCALE GENOMIC DNA]</scope>
</reference>
<keyword evidence="1" id="KW-1015">Disulfide bond</keyword>
<organism evidence="5 6">
    <name type="scientific">Strongylus vulgaris</name>
    <name type="common">Blood worm</name>
    <dbReference type="NCBI Taxonomy" id="40348"/>
    <lineage>
        <taxon>Eukaryota</taxon>
        <taxon>Metazoa</taxon>
        <taxon>Ecdysozoa</taxon>
        <taxon>Nematoda</taxon>
        <taxon>Chromadorea</taxon>
        <taxon>Rhabditida</taxon>
        <taxon>Rhabditina</taxon>
        <taxon>Rhabditomorpha</taxon>
        <taxon>Strongyloidea</taxon>
        <taxon>Strongylidae</taxon>
        <taxon>Strongylus</taxon>
    </lineage>
</organism>
<dbReference type="OrthoDB" id="5826793at2759"/>
<evidence type="ECO:0000313" key="6">
    <source>
        <dbReference type="Proteomes" id="UP000270094"/>
    </source>
</evidence>
<dbReference type="PANTHER" id="PTHR10127">
    <property type="entry name" value="DISCOIDIN, CUB, EGF, LAMININ , AND ZINC METALLOPROTEASE DOMAIN CONTAINING"/>
    <property type="match status" value="1"/>
</dbReference>
<feature type="binding site" evidence="2">
    <location>
        <position position="167"/>
    </location>
    <ligand>
        <name>Zn(2+)</name>
        <dbReference type="ChEBI" id="CHEBI:29105"/>
        <note>catalytic</note>
    </ligand>
</feature>
<name>A0A3P7LA07_STRVU</name>
<dbReference type="InterPro" id="IPR024079">
    <property type="entry name" value="MetalloPept_cat_dom_sf"/>
</dbReference>
<evidence type="ECO:0000256" key="3">
    <source>
        <dbReference type="RuleBase" id="RU361183"/>
    </source>
</evidence>
<dbReference type="Gene3D" id="3.40.390.10">
    <property type="entry name" value="Collagenase (Catalytic Domain)"/>
    <property type="match status" value="1"/>
</dbReference>
<evidence type="ECO:0000256" key="1">
    <source>
        <dbReference type="ARBA" id="ARBA00023157"/>
    </source>
</evidence>
<dbReference type="PRINTS" id="PR00480">
    <property type="entry name" value="ASTACIN"/>
</dbReference>
<dbReference type="GO" id="GO:0008270">
    <property type="term" value="F:zinc ion binding"/>
    <property type="evidence" value="ECO:0007669"/>
    <property type="project" value="UniProtKB-UniRule"/>
</dbReference>
<evidence type="ECO:0000259" key="4">
    <source>
        <dbReference type="PROSITE" id="PS51864"/>
    </source>
</evidence>
<keyword evidence="2 3" id="KW-0645">Protease</keyword>
<protein>
    <recommendedName>
        <fullName evidence="3">Metalloendopeptidase</fullName>
        <ecNumber evidence="3">3.4.24.-</ecNumber>
    </recommendedName>
</protein>
<dbReference type="EC" id="3.4.24.-" evidence="3"/>
<keyword evidence="6" id="KW-1185">Reference proteome</keyword>
<keyword evidence="2 3" id="KW-0482">Metalloprotease</keyword>
<feature type="binding site" evidence="2">
    <location>
        <position position="161"/>
    </location>
    <ligand>
        <name>Zn(2+)</name>
        <dbReference type="ChEBI" id="CHEBI:29105"/>
        <note>catalytic</note>
    </ligand>
</feature>
<feature type="signal peptide" evidence="3">
    <location>
        <begin position="1"/>
        <end position="20"/>
    </location>
</feature>
<feature type="binding site" evidence="2">
    <location>
        <position position="157"/>
    </location>
    <ligand>
        <name>Zn(2+)</name>
        <dbReference type="ChEBI" id="CHEBI:29105"/>
        <note>catalytic</note>
    </ligand>
</feature>
<evidence type="ECO:0000256" key="2">
    <source>
        <dbReference type="PROSITE-ProRule" id="PRU01211"/>
    </source>
</evidence>
<feature type="domain" description="Peptidase M12A" evidence="4">
    <location>
        <begin position="127"/>
        <end position="262"/>
    </location>
</feature>
<sequence length="265" mass="30156">MLHTRHLLLLGFFICISEQALEKSARFEHDTAAESITERMIKVKGKLRLCPQNTKVHIGGDMILSGALLNLESEITRRKRWAYKDEYYPETIWATGVPYEFDLELLPINQIAAPVAITSNFPGENPGCFSTVGRDTSQPEQPVNIGRGCYHFGVTSHEIGHALGLFHHQQRYDRDDYIRFISENVPRTYWRNFVKIPARFLSTYGLPYDVGSVMHYTPTEFAPDPYLPSLITVDPDLQGTMGALDGPSFLDVEIINRHYQCDSEC</sequence>
<keyword evidence="2 3" id="KW-0479">Metal-binding</keyword>
<keyword evidence="3" id="KW-0732">Signal</keyword>
<feature type="active site" evidence="2">
    <location>
        <position position="158"/>
    </location>
</feature>
<comment type="caution">
    <text evidence="2">Lacks conserved residue(s) required for the propagation of feature annotation.</text>
</comment>
<dbReference type="Proteomes" id="UP000270094">
    <property type="component" value="Unassembled WGS sequence"/>
</dbReference>
<dbReference type="AlphaFoldDB" id="A0A3P7LA07"/>
<gene>
    <name evidence="5" type="ORF">SVUK_LOCUS11130</name>
</gene>